<comment type="similarity">
    <text evidence="4">Belongs to the glycosyltransferase 104 family.</text>
</comment>
<dbReference type="OrthoDB" id="209085at2"/>
<keyword evidence="9" id="KW-1185">Reference proteome</keyword>
<protein>
    <recommendedName>
        <fullName evidence="5">Protein-arginine rhamnosyltransferase</fullName>
    </recommendedName>
    <alternativeName>
        <fullName evidence="6">EF-P arginine rhamnosyltransferase</fullName>
    </alternativeName>
</protein>
<reference evidence="8 9" key="1">
    <citation type="submission" date="2019-07" db="EMBL/GenBank/DDBJ databases">
        <title>Tepidimonas alkaliphilus YIM 72238 draft genome.</title>
        <authorList>
            <person name="Da Costa M.S."/>
            <person name="Froufe H.J.C."/>
            <person name="Egas C."/>
            <person name="Albuquerque L."/>
        </authorList>
    </citation>
    <scope>NUCLEOTIDE SEQUENCE [LARGE SCALE GENOMIC DNA]</scope>
    <source>
        <strain evidence="8 9">YIM 72238</strain>
    </source>
</reference>
<dbReference type="Proteomes" id="UP000315736">
    <property type="component" value="Unassembled WGS sequence"/>
</dbReference>
<evidence type="ECO:0000256" key="6">
    <source>
        <dbReference type="ARBA" id="ARBA00030025"/>
    </source>
</evidence>
<evidence type="ECO:0000256" key="4">
    <source>
        <dbReference type="ARBA" id="ARBA00024346"/>
    </source>
</evidence>
<organism evidence="8 9">
    <name type="scientific">Tepidimonas alkaliphilus</name>
    <dbReference type="NCBI Taxonomy" id="2588942"/>
    <lineage>
        <taxon>Bacteria</taxon>
        <taxon>Pseudomonadati</taxon>
        <taxon>Pseudomonadota</taxon>
        <taxon>Betaproteobacteria</taxon>
        <taxon>Burkholderiales</taxon>
        <taxon>Tepidimonas</taxon>
    </lineage>
</organism>
<dbReference type="Pfam" id="PF10093">
    <property type="entry name" value="EarP"/>
    <property type="match status" value="1"/>
</dbReference>
<comment type="caution">
    <text evidence="8">The sequence shown here is derived from an EMBL/GenBank/DDBJ whole genome shotgun (WGS) entry which is preliminary data.</text>
</comment>
<sequence length="380" mass="40804">MTADCPSPLAAPALRWDVFCHVIDNWGDAGVAWRLCRQLAAAGQQVRLWIDDPAPLDWMAPGAARGIVPAVAVHRWPRGAEAPPPSGLPPAQVLVEMFGCHVADAWVQALLPAHDETGCPTVWLNLEYLSAEPWVERSHGLPSPVLSGALAGRTKWFFFPGFTPATGGLLREADLDARQAAFDAAVWRAAHGAHPGPWVSVFTYEPMALAALRHQPALAAAHWLVAPGRCAAHWGRLDAAAPLPAAARVTPCAPVPQDAFDERLWACDLNLVRGEDSLVRALWAGRAFLWQLYPQDDAAHHAKLAAFLAWADGPPSWAAWMRALNDAPGGADPPPLTAADLAAWTAHAAALRARLRAQPDLLRRLLAFVAAKRRVGDPAA</sequence>
<name>A0A554W8D2_9BURK</name>
<dbReference type="AlphaFoldDB" id="A0A554W8D2"/>
<comment type="catalytic activity">
    <reaction evidence="7">
        <text>dTDP-beta-L-rhamnose + L-arginyl-[protein] = N(omega)-(alpha-L-rhamnosyl)-L-arginyl-[protein] + dTDP + H(+)</text>
        <dbReference type="Rhea" id="RHEA:66692"/>
        <dbReference type="Rhea" id="RHEA-COMP:10532"/>
        <dbReference type="Rhea" id="RHEA-COMP:17096"/>
        <dbReference type="ChEBI" id="CHEBI:15378"/>
        <dbReference type="ChEBI" id="CHEBI:29965"/>
        <dbReference type="ChEBI" id="CHEBI:57510"/>
        <dbReference type="ChEBI" id="CHEBI:58369"/>
        <dbReference type="ChEBI" id="CHEBI:167445"/>
    </reaction>
    <physiologicalReaction direction="left-to-right" evidence="7">
        <dbReference type="Rhea" id="RHEA:66693"/>
    </physiologicalReaction>
</comment>
<evidence type="ECO:0000256" key="5">
    <source>
        <dbReference type="ARBA" id="ARBA00024416"/>
    </source>
</evidence>
<dbReference type="InterPro" id="IPR016633">
    <property type="entry name" value="EarP"/>
</dbReference>
<comment type="function">
    <text evidence="3">Protein-arginine rhamnosyltransferase that catalyzes the transfer of a single rhamnose to elongation factor P (EF-P) on 'Lys-32', a modification required for EF-P-dependent rescue of polyproline stalled ribosomes.</text>
</comment>
<proteinExistence type="inferred from homology"/>
<evidence type="ECO:0000313" key="8">
    <source>
        <dbReference type="EMBL" id="TSE19829.1"/>
    </source>
</evidence>
<dbReference type="EMBL" id="VJNB01000005">
    <property type="protein sequence ID" value="TSE19829.1"/>
    <property type="molecule type" value="Genomic_DNA"/>
</dbReference>
<evidence type="ECO:0000256" key="7">
    <source>
        <dbReference type="ARBA" id="ARBA00048472"/>
    </source>
</evidence>
<evidence type="ECO:0000256" key="1">
    <source>
        <dbReference type="ARBA" id="ARBA00022676"/>
    </source>
</evidence>
<dbReference type="RefSeq" id="WP_143890205.1">
    <property type="nucleotide sequence ID" value="NZ_VJNB01000005.1"/>
</dbReference>
<gene>
    <name evidence="8" type="ORF">Talka_01177</name>
</gene>
<evidence type="ECO:0000256" key="3">
    <source>
        <dbReference type="ARBA" id="ARBA00024303"/>
    </source>
</evidence>
<accession>A0A554W8D2</accession>
<keyword evidence="1" id="KW-0328">Glycosyltransferase</keyword>
<evidence type="ECO:0000256" key="2">
    <source>
        <dbReference type="ARBA" id="ARBA00022679"/>
    </source>
</evidence>
<dbReference type="GO" id="GO:0106361">
    <property type="term" value="F:protein-arginine rhamnosyltransferase activity"/>
    <property type="evidence" value="ECO:0007669"/>
    <property type="project" value="InterPro"/>
</dbReference>
<evidence type="ECO:0000313" key="9">
    <source>
        <dbReference type="Proteomes" id="UP000315736"/>
    </source>
</evidence>
<keyword evidence="2" id="KW-0808">Transferase</keyword>